<keyword evidence="3" id="KW-0732">Signal</keyword>
<dbReference type="Ensembl" id="ENSJHYT00000013128.1">
    <property type="protein sequence ID" value="ENSJHYP00000010857.1"/>
    <property type="gene ID" value="ENSJHYG00000008348.1"/>
</dbReference>
<comment type="caution">
    <text evidence="7">Lacks conserved residue(s) required for the propagation of feature annotation.</text>
</comment>
<evidence type="ECO:0000256" key="6">
    <source>
        <dbReference type="ARBA" id="ARBA00023180"/>
    </source>
</evidence>
<sequence length="327" mass="37728">MFTKPADIPNQLKGKSTVHLRNNFFHNFSPSNFNSCSSFNPLFFHSLLTLPADETEDYENYENYYYTEANQDTNLQQELSEEFSWMETSLDSCYSSPCKNGGTCEAKGSDFSCHCPKPYGGTTCEKGNGSFKNCHFGDCLITLTPPYFKCSCKPPYRRPSSSKQCRPNPCKNGGTCIRNRYRSKFTCKCPEPFRGRFCEIGPNDCYEEDSSTYRGRVNQAENGRTCLHWNSHHLLDHPFNAFMEDADTHGIGEHNFCRNPDEDEKPWCYIRKNNEVDWEYCDVSLCPVPFFTHIRITMGLSLQDCSHWNFLRREDQSGQLFLKAFCG</sequence>
<dbReference type="InterPro" id="IPR018056">
    <property type="entry name" value="Kringle_CS"/>
</dbReference>
<dbReference type="InterPro" id="IPR038178">
    <property type="entry name" value="Kringle_sf"/>
</dbReference>
<dbReference type="Pfam" id="PF00051">
    <property type="entry name" value="Kringle"/>
    <property type="match status" value="1"/>
</dbReference>
<feature type="domain" description="Kringle" evidence="10">
    <location>
        <begin position="204"/>
        <end position="286"/>
    </location>
</feature>
<feature type="disulfide bond" evidence="7">
    <location>
        <begin position="115"/>
        <end position="124"/>
    </location>
</feature>
<dbReference type="SMART" id="SM00179">
    <property type="entry name" value="EGF_CA"/>
    <property type="match status" value="2"/>
</dbReference>
<keyword evidence="5 7" id="KW-1015">Disulfide bond</keyword>
<keyword evidence="2 8" id="KW-0420">Kringle</keyword>
<feature type="domain" description="EGF-like" evidence="9">
    <location>
        <begin position="89"/>
        <end position="125"/>
    </location>
</feature>
<feature type="disulfide bond" evidence="7">
    <location>
        <begin position="170"/>
        <end position="187"/>
    </location>
</feature>
<dbReference type="InterPro" id="IPR000742">
    <property type="entry name" value="EGF"/>
</dbReference>
<evidence type="ECO:0000313" key="12">
    <source>
        <dbReference type="Proteomes" id="UP000694408"/>
    </source>
</evidence>
<dbReference type="CDD" id="cd00108">
    <property type="entry name" value="KR"/>
    <property type="match status" value="1"/>
</dbReference>
<dbReference type="SUPFAM" id="SSF57196">
    <property type="entry name" value="EGF/Laminin"/>
    <property type="match status" value="1"/>
</dbReference>
<keyword evidence="12" id="KW-1185">Reference proteome</keyword>
<dbReference type="CDD" id="cd00054">
    <property type="entry name" value="EGF_CA"/>
    <property type="match status" value="2"/>
</dbReference>
<keyword evidence="1 7" id="KW-0245">EGF-like domain</keyword>
<feature type="disulfide bond" evidence="7">
    <location>
        <begin position="189"/>
        <end position="198"/>
    </location>
</feature>
<protein>
    <submittedName>
        <fullName evidence="11">Hyaluronan binding protein 2</fullName>
    </submittedName>
</protein>
<evidence type="ECO:0000259" key="9">
    <source>
        <dbReference type="PROSITE" id="PS50026"/>
    </source>
</evidence>
<evidence type="ECO:0000256" key="1">
    <source>
        <dbReference type="ARBA" id="ARBA00022536"/>
    </source>
</evidence>
<dbReference type="SMART" id="SM00130">
    <property type="entry name" value="KR"/>
    <property type="match status" value="1"/>
</dbReference>
<dbReference type="Pfam" id="PF00008">
    <property type="entry name" value="EGF"/>
    <property type="match status" value="2"/>
</dbReference>
<dbReference type="PRINTS" id="PR00018">
    <property type="entry name" value="KRINGLE"/>
</dbReference>
<dbReference type="GO" id="GO:0005509">
    <property type="term" value="F:calcium ion binding"/>
    <property type="evidence" value="ECO:0007669"/>
    <property type="project" value="InterPro"/>
</dbReference>
<dbReference type="FunFam" id="2.10.25.10:FF:000321">
    <property type="entry name" value="Protein delta homolog 1"/>
    <property type="match status" value="1"/>
</dbReference>
<keyword evidence="6" id="KW-0325">Glycoprotein</keyword>
<dbReference type="InterPro" id="IPR013806">
    <property type="entry name" value="Kringle-like"/>
</dbReference>
<dbReference type="PANTHER" id="PTHR24044:SF420">
    <property type="entry name" value="DELTA AND NOTCH-LIKE EPIDERMAL GROWTH FACTOR-RELATED RECEPTOR ISOFORM X1"/>
    <property type="match status" value="1"/>
</dbReference>
<name>A0A8C5J240_JUNHY</name>
<dbReference type="PROSITE" id="PS50070">
    <property type="entry name" value="KRINGLE_2"/>
    <property type="match status" value="1"/>
</dbReference>
<reference evidence="11" key="1">
    <citation type="submission" date="2025-08" db="UniProtKB">
        <authorList>
            <consortium name="Ensembl"/>
        </authorList>
    </citation>
    <scope>IDENTIFICATION</scope>
</reference>
<dbReference type="FunFam" id="2.10.25.10:FF:000118">
    <property type="entry name" value="protein delta homolog 2"/>
    <property type="match status" value="1"/>
</dbReference>
<dbReference type="AlphaFoldDB" id="A0A8C5J240"/>
<dbReference type="Proteomes" id="UP000694408">
    <property type="component" value="Unplaced"/>
</dbReference>
<dbReference type="InterPro" id="IPR000001">
    <property type="entry name" value="Kringle"/>
</dbReference>
<dbReference type="InterPro" id="IPR001881">
    <property type="entry name" value="EGF-like_Ca-bd_dom"/>
</dbReference>
<organism evidence="11 12">
    <name type="scientific">Junco hyemalis</name>
    <name type="common">Dark-eyed junco</name>
    <dbReference type="NCBI Taxonomy" id="40217"/>
    <lineage>
        <taxon>Eukaryota</taxon>
        <taxon>Metazoa</taxon>
        <taxon>Chordata</taxon>
        <taxon>Craniata</taxon>
        <taxon>Vertebrata</taxon>
        <taxon>Euteleostomi</taxon>
        <taxon>Archelosauria</taxon>
        <taxon>Archosauria</taxon>
        <taxon>Dinosauria</taxon>
        <taxon>Saurischia</taxon>
        <taxon>Theropoda</taxon>
        <taxon>Coelurosauria</taxon>
        <taxon>Aves</taxon>
        <taxon>Neognathae</taxon>
        <taxon>Neoaves</taxon>
        <taxon>Telluraves</taxon>
        <taxon>Australaves</taxon>
        <taxon>Passeriformes</taxon>
        <taxon>Passerellidae</taxon>
        <taxon>Junco</taxon>
    </lineage>
</organism>
<dbReference type="PANTHER" id="PTHR24044">
    <property type="entry name" value="NOTCH LIGAND FAMILY MEMBER"/>
    <property type="match status" value="1"/>
</dbReference>
<evidence type="ECO:0000259" key="10">
    <source>
        <dbReference type="PROSITE" id="PS50070"/>
    </source>
</evidence>
<evidence type="ECO:0000313" key="11">
    <source>
        <dbReference type="Ensembl" id="ENSJHYP00000010857.1"/>
    </source>
</evidence>
<dbReference type="Gene3D" id="2.40.20.10">
    <property type="entry name" value="Plasminogen Kringle 4"/>
    <property type="match status" value="1"/>
</dbReference>
<proteinExistence type="predicted"/>
<keyword evidence="4" id="KW-0677">Repeat</keyword>
<evidence type="ECO:0000256" key="3">
    <source>
        <dbReference type="ARBA" id="ARBA00022729"/>
    </source>
</evidence>
<accession>A0A8C5J240</accession>
<dbReference type="GO" id="GO:0005112">
    <property type="term" value="F:Notch binding"/>
    <property type="evidence" value="ECO:0007669"/>
    <property type="project" value="TreeGrafter"/>
</dbReference>
<dbReference type="PROSITE" id="PS00022">
    <property type="entry name" value="EGF_1"/>
    <property type="match status" value="2"/>
</dbReference>
<evidence type="ECO:0000256" key="7">
    <source>
        <dbReference type="PROSITE-ProRule" id="PRU00076"/>
    </source>
</evidence>
<dbReference type="InterPro" id="IPR050906">
    <property type="entry name" value="Notch_signaling"/>
</dbReference>
<evidence type="ECO:0000256" key="4">
    <source>
        <dbReference type="ARBA" id="ARBA00022737"/>
    </source>
</evidence>
<feature type="domain" description="EGF-like" evidence="9">
    <location>
        <begin position="161"/>
        <end position="199"/>
    </location>
</feature>
<evidence type="ECO:0000256" key="5">
    <source>
        <dbReference type="ARBA" id="ARBA00023157"/>
    </source>
</evidence>
<dbReference type="Gene3D" id="2.10.25.10">
    <property type="entry name" value="Laminin"/>
    <property type="match status" value="2"/>
</dbReference>
<reference evidence="11" key="2">
    <citation type="submission" date="2025-09" db="UniProtKB">
        <authorList>
            <consortium name="Ensembl"/>
        </authorList>
    </citation>
    <scope>IDENTIFICATION</scope>
</reference>
<evidence type="ECO:0000256" key="8">
    <source>
        <dbReference type="PROSITE-ProRule" id="PRU00121"/>
    </source>
</evidence>
<dbReference type="FunFam" id="2.40.20.10:FF:000001">
    <property type="entry name" value="Urokinase-type plasminogen activator"/>
    <property type="match status" value="1"/>
</dbReference>
<evidence type="ECO:0000256" key="2">
    <source>
        <dbReference type="ARBA" id="ARBA00022572"/>
    </source>
</evidence>
<dbReference type="PROSITE" id="PS50026">
    <property type="entry name" value="EGF_3"/>
    <property type="match status" value="2"/>
</dbReference>
<dbReference type="PROSITE" id="PS00021">
    <property type="entry name" value="KRINGLE_1"/>
    <property type="match status" value="1"/>
</dbReference>
<dbReference type="PROSITE" id="PS01186">
    <property type="entry name" value="EGF_2"/>
    <property type="match status" value="2"/>
</dbReference>
<dbReference type="SMART" id="SM00181">
    <property type="entry name" value="EGF"/>
    <property type="match status" value="2"/>
</dbReference>
<dbReference type="SUPFAM" id="SSF57440">
    <property type="entry name" value="Kringle-like"/>
    <property type="match status" value="1"/>
</dbReference>